<keyword evidence="2" id="KW-1185">Reference proteome</keyword>
<dbReference type="OrthoDB" id="886768at2"/>
<sequence>MLDWLTHALTAAYGSLQAPNYAFVDRALRQRPYRDLVAALQQVFAVEDITDSNYDVSFAYVLQGEAAYLLHLSMVGRFAALFPFSPERVVGQALANADSPQAAVILRLLSEHGVTVVEASLLPLRTGVRDIESNSGQTLNVYQALFTYDFS</sequence>
<comment type="caution">
    <text evidence="1">The sequence shown here is derived from an EMBL/GenBank/DDBJ whole genome shotgun (WGS) entry which is preliminary data.</text>
</comment>
<gene>
    <name evidence="1" type="ORF">BEN48_10935</name>
</gene>
<dbReference type="AlphaFoldDB" id="A0A1G1TAE0"/>
<evidence type="ECO:0000313" key="1">
    <source>
        <dbReference type="EMBL" id="OGX87832.1"/>
    </source>
</evidence>
<dbReference type="Proteomes" id="UP000177791">
    <property type="component" value="Unassembled WGS sequence"/>
</dbReference>
<organism evidence="1 2">
    <name type="scientific">Hymenobacter glacialis</name>
    <dbReference type="NCBI Taxonomy" id="1908236"/>
    <lineage>
        <taxon>Bacteria</taxon>
        <taxon>Pseudomonadati</taxon>
        <taxon>Bacteroidota</taxon>
        <taxon>Cytophagia</taxon>
        <taxon>Cytophagales</taxon>
        <taxon>Hymenobacteraceae</taxon>
        <taxon>Hymenobacter</taxon>
    </lineage>
</organism>
<dbReference type="EMBL" id="MDZC01000028">
    <property type="protein sequence ID" value="OGX87832.1"/>
    <property type="molecule type" value="Genomic_DNA"/>
</dbReference>
<reference evidence="1 2" key="1">
    <citation type="submission" date="2016-08" db="EMBL/GenBank/DDBJ databases">
        <title>Hymenobacter coccineus sp. nov., Hymenobacter lapidarius sp. nov. and Hymenobacter glacialis sp. nov., isolated from Antarctic soil.</title>
        <authorList>
            <person name="Sedlacek I."/>
            <person name="Kralova S."/>
            <person name="Kyrova K."/>
            <person name="Maslanova I."/>
            <person name="Stankova E."/>
            <person name="Vrbovska V."/>
            <person name="Nemec M."/>
            <person name="Bartak M."/>
            <person name="Svec P."/>
            <person name="Busse H.-J."/>
            <person name="Pantucek R."/>
        </authorList>
    </citation>
    <scope>NUCLEOTIDE SEQUENCE [LARGE SCALE GENOMIC DNA]</scope>
    <source>
        <strain evidence="1 2">CCM 8648</strain>
    </source>
</reference>
<accession>A0A1G1TAE0</accession>
<protein>
    <submittedName>
        <fullName evidence="1">Uncharacterized protein</fullName>
    </submittedName>
</protein>
<evidence type="ECO:0000313" key="2">
    <source>
        <dbReference type="Proteomes" id="UP000177791"/>
    </source>
</evidence>
<name>A0A1G1TAE0_9BACT</name>
<dbReference type="RefSeq" id="WP_070732909.1">
    <property type="nucleotide sequence ID" value="NZ_MDZC01000028.1"/>
</dbReference>
<proteinExistence type="predicted"/>